<sequence>MAKLSRSEVRRKKHFRIRKKISGTADKPRLCVFKSNKYFYAQLINDENGVTLASASSIEKDHRGNANKQSATDVGKRIAERALEKGCKVVVFDRSGYIYHGNIKAFADSAREAGLEF</sequence>
<evidence type="ECO:0000256" key="3">
    <source>
        <dbReference type="ARBA" id="ARBA00022884"/>
    </source>
</evidence>
<keyword evidence="3 7" id="KW-0694">RNA-binding</keyword>
<dbReference type="GO" id="GO:0006412">
    <property type="term" value="P:translation"/>
    <property type="evidence" value="ECO:0007669"/>
    <property type="project" value="UniProtKB-UniRule"/>
</dbReference>
<name>A0A3D5QEK2_FLESI</name>
<evidence type="ECO:0000256" key="6">
    <source>
        <dbReference type="ARBA" id="ARBA00035197"/>
    </source>
</evidence>
<comment type="similarity">
    <text evidence="1 7">Belongs to the universal ribosomal protein uL18 family.</text>
</comment>
<dbReference type="PANTHER" id="PTHR12899">
    <property type="entry name" value="39S RIBOSOMAL PROTEIN L18, MITOCHONDRIAL"/>
    <property type="match status" value="1"/>
</dbReference>
<evidence type="ECO:0000256" key="5">
    <source>
        <dbReference type="ARBA" id="ARBA00023274"/>
    </source>
</evidence>
<evidence type="ECO:0000313" key="9">
    <source>
        <dbReference type="Proteomes" id="UP000262325"/>
    </source>
</evidence>
<dbReference type="AlphaFoldDB" id="A0A3D5QEK2"/>
<organism evidence="8 9">
    <name type="scientific">Flexistipes sinusarabici</name>
    <dbReference type="NCBI Taxonomy" id="2352"/>
    <lineage>
        <taxon>Bacteria</taxon>
        <taxon>Pseudomonadati</taxon>
        <taxon>Deferribacterota</taxon>
        <taxon>Deferribacteres</taxon>
        <taxon>Deferribacterales</taxon>
        <taxon>Flexistipitaceae</taxon>
        <taxon>Flexistipes</taxon>
    </lineage>
</organism>
<comment type="function">
    <text evidence="7">This is one of the proteins that bind and probably mediate the attachment of the 5S RNA into the large ribosomal subunit, where it forms part of the central protuberance.</text>
</comment>
<dbReference type="GO" id="GO:0022625">
    <property type="term" value="C:cytosolic large ribosomal subunit"/>
    <property type="evidence" value="ECO:0007669"/>
    <property type="project" value="TreeGrafter"/>
</dbReference>
<evidence type="ECO:0000313" key="8">
    <source>
        <dbReference type="EMBL" id="HCW94070.1"/>
    </source>
</evidence>
<dbReference type="PANTHER" id="PTHR12899:SF3">
    <property type="entry name" value="LARGE RIBOSOMAL SUBUNIT PROTEIN UL18M"/>
    <property type="match status" value="1"/>
</dbReference>
<dbReference type="Proteomes" id="UP000262325">
    <property type="component" value="Unassembled WGS sequence"/>
</dbReference>
<keyword evidence="5 7" id="KW-0687">Ribonucleoprotein</keyword>
<dbReference type="GO" id="GO:0008097">
    <property type="term" value="F:5S rRNA binding"/>
    <property type="evidence" value="ECO:0007669"/>
    <property type="project" value="TreeGrafter"/>
</dbReference>
<dbReference type="GO" id="GO:0003735">
    <property type="term" value="F:structural constituent of ribosome"/>
    <property type="evidence" value="ECO:0007669"/>
    <property type="project" value="InterPro"/>
</dbReference>
<accession>A0A3D5QEK2</accession>
<comment type="subunit">
    <text evidence="7">Part of the 50S ribosomal subunit; part of the 5S rRNA/L5/L18/L25 subcomplex. Contacts the 5S and 23S rRNAs.</text>
</comment>
<dbReference type="InterPro" id="IPR057268">
    <property type="entry name" value="Ribosomal_L18"/>
</dbReference>
<dbReference type="FunFam" id="3.30.420.100:FF:000001">
    <property type="entry name" value="50S ribosomal protein L18"/>
    <property type="match status" value="1"/>
</dbReference>
<protein>
    <recommendedName>
        <fullName evidence="6 7">Large ribosomal subunit protein uL18</fullName>
    </recommendedName>
</protein>
<dbReference type="HAMAP" id="MF_01337_B">
    <property type="entry name" value="Ribosomal_uL18_B"/>
    <property type="match status" value="1"/>
</dbReference>
<evidence type="ECO:0000256" key="1">
    <source>
        <dbReference type="ARBA" id="ARBA00007116"/>
    </source>
</evidence>
<evidence type="ECO:0000256" key="7">
    <source>
        <dbReference type="HAMAP-Rule" id="MF_01337"/>
    </source>
</evidence>
<dbReference type="CDD" id="cd00432">
    <property type="entry name" value="Ribosomal_L18_L5e"/>
    <property type="match status" value="1"/>
</dbReference>
<comment type="caution">
    <text evidence="8">The sequence shown here is derived from an EMBL/GenBank/DDBJ whole genome shotgun (WGS) entry which is preliminary data.</text>
</comment>
<dbReference type="NCBIfam" id="TIGR00060">
    <property type="entry name" value="L18_bact"/>
    <property type="match status" value="1"/>
</dbReference>
<dbReference type="InterPro" id="IPR004389">
    <property type="entry name" value="Ribosomal_uL18_bac-type"/>
</dbReference>
<gene>
    <name evidence="7" type="primary">rplR</name>
    <name evidence="8" type="ORF">DHM44_10365</name>
</gene>
<keyword evidence="2 7" id="KW-0699">rRNA-binding</keyword>
<dbReference type="SUPFAM" id="SSF53137">
    <property type="entry name" value="Translational machinery components"/>
    <property type="match status" value="1"/>
</dbReference>
<dbReference type="Gene3D" id="3.30.420.100">
    <property type="match status" value="1"/>
</dbReference>
<reference evidence="8 9" key="1">
    <citation type="journal article" date="2018" name="Nat. Biotechnol.">
        <title>A standardized bacterial taxonomy based on genome phylogeny substantially revises the tree of life.</title>
        <authorList>
            <person name="Parks D.H."/>
            <person name="Chuvochina M."/>
            <person name="Waite D.W."/>
            <person name="Rinke C."/>
            <person name="Skarshewski A."/>
            <person name="Chaumeil P.A."/>
            <person name="Hugenholtz P."/>
        </authorList>
    </citation>
    <scope>NUCLEOTIDE SEQUENCE [LARGE SCALE GENOMIC DNA]</scope>
    <source>
        <strain evidence="8">UBA8672</strain>
    </source>
</reference>
<evidence type="ECO:0000256" key="4">
    <source>
        <dbReference type="ARBA" id="ARBA00022980"/>
    </source>
</evidence>
<keyword evidence="4 7" id="KW-0689">Ribosomal protein</keyword>
<proteinExistence type="inferred from homology"/>
<dbReference type="EMBL" id="DPPF01000221">
    <property type="protein sequence ID" value="HCW94070.1"/>
    <property type="molecule type" value="Genomic_DNA"/>
</dbReference>
<dbReference type="InterPro" id="IPR005484">
    <property type="entry name" value="Ribosomal_uL18_bac/plant/anim"/>
</dbReference>
<dbReference type="Pfam" id="PF00861">
    <property type="entry name" value="Ribosomal_L18p"/>
    <property type="match status" value="1"/>
</dbReference>
<evidence type="ECO:0000256" key="2">
    <source>
        <dbReference type="ARBA" id="ARBA00022730"/>
    </source>
</evidence>